<comment type="caution">
    <text evidence="1">The sequence shown here is derived from an EMBL/GenBank/DDBJ whole genome shotgun (WGS) entry which is preliminary data.</text>
</comment>
<dbReference type="AlphaFoldDB" id="A0A816XFA7"/>
<dbReference type="EMBL" id="CAJNRF010013033">
    <property type="protein sequence ID" value="CAF2145796.1"/>
    <property type="molecule type" value="Genomic_DNA"/>
</dbReference>
<dbReference type="Proteomes" id="UP000663856">
    <property type="component" value="Unassembled WGS sequence"/>
</dbReference>
<proteinExistence type="predicted"/>
<feature type="non-terminal residue" evidence="1">
    <location>
        <position position="1"/>
    </location>
</feature>
<evidence type="ECO:0000313" key="1">
    <source>
        <dbReference type="EMBL" id="CAF2145796.1"/>
    </source>
</evidence>
<sequence>TLKEQILDDFDTTLTSARPISSISSTASNG</sequence>
<accession>A0A816XFA7</accession>
<organism evidence="1 2">
    <name type="scientific">Rotaria magnacalcarata</name>
    <dbReference type="NCBI Taxonomy" id="392030"/>
    <lineage>
        <taxon>Eukaryota</taxon>
        <taxon>Metazoa</taxon>
        <taxon>Spiralia</taxon>
        <taxon>Gnathifera</taxon>
        <taxon>Rotifera</taxon>
        <taxon>Eurotatoria</taxon>
        <taxon>Bdelloidea</taxon>
        <taxon>Philodinida</taxon>
        <taxon>Philodinidae</taxon>
        <taxon>Rotaria</taxon>
    </lineage>
</organism>
<protein>
    <submittedName>
        <fullName evidence="1">Uncharacterized protein</fullName>
    </submittedName>
</protein>
<reference evidence="1" key="1">
    <citation type="submission" date="2021-02" db="EMBL/GenBank/DDBJ databases">
        <authorList>
            <person name="Nowell W R."/>
        </authorList>
    </citation>
    <scope>NUCLEOTIDE SEQUENCE</scope>
</reference>
<gene>
    <name evidence="1" type="ORF">WKI299_LOCUS29264</name>
</gene>
<evidence type="ECO:0000313" key="2">
    <source>
        <dbReference type="Proteomes" id="UP000663856"/>
    </source>
</evidence>
<name>A0A816XFA7_9BILA</name>